<evidence type="ECO:0000313" key="2">
    <source>
        <dbReference type="EMBL" id="EST45253.1"/>
    </source>
</evidence>
<dbReference type="Pfam" id="PF12697">
    <property type="entry name" value="Abhydrolase_6"/>
    <property type="match status" value="1"/>
</dbReference>
<keyword evidence="4" id="KW-1185">Reference proteome</keyword>
<dbReference type="Gene3D" id="3.40.50.1820">
    <property type="entry name" value="alpha/beta hydrolase"/>
    <property type="match status" value="1"/>
</dbReference>
<dbReference type="EMBL" id="AUWU02000001">
    <property type="protein sequence ID" value="KAH0576852.1"/>
    <property type="molecule type" value="Genomic_DNA"/>
</dbReference>
<dbReference type="InterPro" id="IPR050266">
    <property type="entry name" value="AB_hydrolase_sf"/>
</dbReference>
<dbReference type="AlphaFoldDB" id="V6LM07"/>
<keyword evidence="2" id="KW-0378">Hydrolase</keyword>
<organism evidence="2">
    <name type="scientific">Spironucleus salmonicida</name>
    <dbReference type="NCBI Taxonomy" id="348837"/>
    <lineage>
        <taxon>Eukaryota</taxon>
        <taxon>Metamonada</taxon>
        <taxon>Diplomonadida</taxon>
        <taxon>Hexamitidae</taxon>
        <taxon>Hexamitinae</taxon>
        <taxon>Spironucleus</taxon>
    </lineage>
</organism>
<protein>
    <submittedName>
        <fullName evidence="2 3">Alpha/beta hydrolase</fullName>
    </submittedName>
</protein>
<dbReference type="InterPro" id="IPR029058">
    <property type="entry name" value="AB_hydrolase_fold"/>
</dbReference>
<name>V6LM07_9EUKA</name>
<reference evidence="2 3" key="1">
    <citation type="journal article" date="2014" name="PLoS Genet.">
        <title>The Genome of Spironucleus salmonicida Highlights a Fish Pathogen Adapted to Fluctuating Environments.</title>
        <authorList>
            <person name="Xu F."/>
            <person name="Jerlstrom-Hultqvist J."/>
            <person name="Einarsson E."/>
            <person name="Astvaldsson A."/>
            <person name="Svard S.G."/>
            <person name="Andersson J.O."/>
        </authorList>
    </citation>
    <scope>NUCLEOTIDE SEQUENCE</scope>
    <source>
        <strain evidence="3">ATCC 50377</strain>
    </source>
</reference>
<dbReference type="SUPFAM" id="SSF53474">
    <property type="entry name" value="alpha/beta-Hydrolases"/>
    <property type="match status" value="1"/>
</dbReference>
<evidence type="ECO:0000313" key="4">
    <source>
        <dbReference type="Proteomes" id="UP000018208"/>
    </source>
</evidence>
<dbReference type="InterPro" id="IPR000073">
    <property type="entry name" value="AB_hydrolase_1"/>
</dbReference>
<feature type="domain" description="AB hydrolase-1" evidence="1">
    <location>
        <begin position="32"/>
        <end position="231"/>
    </location>
</feature>
<evidence type="ECO:0000259" key="1">
    <source>
        <dbReference type="Pfam" id="PF12697"/>
    </source>
</evidence>
<dbReference type="PANTHER" id="PTHR43798">
    <property type="entry name" value="MONOACYLGLYCEROL LIPASE"/>
    <property type="match status" value="1"/>
</dbReference>
<dbReference type="GO" id="GO:0016787">
    <property type="term" value="F:hydrolase activity"/>
    <property type="evidence" value="ECO:0007669"/>
    <property type="project" value="UniProtKB-KW"/>
</dbReference>
<evidence type="ECO:0000313" key="3">
    <source>
        <dbReference type="EMBL" id="KAH0576852.1"/>
    </source>
</evidence>
<dbReference type="VEuPathDB" id="GiardiaDB:SS50377_20198"/>
<dbReference type="OrthoDB" id="10249433at2759"/>
<proteinExistence type="predicted"/>
<gene>
    <name evidence="2" type="ORF">SS50377_14829</name>
    <name evidence="3" type="ORF">SS50377_20198</name>
</gene>
<accession>V6LM07</accession>
<dbReference type="EMBL" id="KI546100">
    <property type="protein sequence ID" value="EST45253.1"/>
    <property type="molecule type" value="Genomic_DNA"/>
</dbReference>
<reference evidence="3" key="2">
    <citation type="submission" date="2020-12" db="EMBL/GenBank/DDBJ databases">
        <title>New Spironucleus salmonicida genome in near-complete chromosomes.</title>
        <authorList>
            <person name="Xu F."/>
            <person name="Kurt Z."/>
            <person name="Jimenez-Gonzalez A."/>
            <person name="Astvaldsson A."/>
            <person name="Andersson J.O."/>
            <person name="Svard S.G."/>
        </authorList>
    </citation>
    <scope>NUCLEOTIDE SEQUENCE</scope>
    <source>
        <strain evidence="3">ATCC 50377</strain>
    </source>
</reference>
<dbReference type="Proteomes" id="UP000018208">
    <property type="component" value="Unassembled WGS sequence"/>
</dbReference>
<sequence length="270" mass="30851">MKVFIDSQPTFMQLQDIKIATYMYGSHNKENIFFIHGLGSSTQLNYPALQNLSAQYNLYTFDLPGHGHSQGFEDYSFTNLSTLCYSVLQHFQLKDFYLIGHSMGGLLSAQLSKILGCKGLVLSCTAGIKINKIKQLGLNIMKKSGTSIIKHKQAVISSILKDMKQIGQEEVLIIQQKLFDESYEEYMNTFLKIIKQFPLSNKENIFKEITVPYGIIICTKDKMVDNKSILQLLEKQAHVIKKLRKRHELTMQDPVLFAETVLEILQQLTM</sequence>